<dbReference type="PANTHER" id="PTHR42711:SF17">
    <property type="entry name" value="ABC TRANSPORTER ATP-BINDING PROTEIN"/>
    <property type="match status" value="1"/>
</dbReference>
<evidence type="ECO:0000256" key="5">
    <source>
        <dbReference type="ARBA" id="ARBA00023251"/>
    </source>
</evidence>
<dbReference type="Proteomes" id="UP000515764">
    <property type="component" value="Chromosome"/>
</dbReference>
<dbReference type="InterPro" id="IPR017871">
    <property type="entry name" value="ABC_transporter-like_CS"/>
</dbReference>
<dbReference type="CDD" id="cd03230">
    <property type="entry name" value="ABC_DR_subfamily_A"/>
    <property type="match status" value="1"/>
</dbReference>
<name>A0ABX6RKQ3_9ACTN</name>
<keyword evidence="5" id="KW-0046">Antibiotic resistance</keyword>
<keyword evidence="9" id="KW-1185">Reference proteome</keyword>
<evidence type="ECO:0000256" key="4">
    <source>
        <dbReference type="ARBA" id="ARBA00022840"/>
    </source>
</evidence>
<dbReference type="InterPro" id="IPR050763">
    <property type="entry name" value="ABC_transporter_ATP-binding"/>
</dbReference>
<dbReference type="Gene3D" id="3.40.50.300">
    <property type="entry name" value="P-loop containing nucleotide triphosphate hydrolases"/>
    <property type="match status" value="1"/>
</dbReference>
<dbReference type="RefSeq" id="WP_100452914.1">
    <property type="nucleotide sequence ID" value="NZ_CP045704.1"/>
</dbReference>
<dbReference type="InterPro" id="IPR003593">
    <property type="entry name" value="AAA+_ATPase"/>
</dbReference>
<evidence type="ECO:0000256" key="6">
    <source>
        <dbReference type="SAM" id="MobiDB-lite"/>
    </source>
</evidence>
<evidence type="ECO:0000256" key="2">
    <source>
        <dbReference type="ARBA" id="ARBA00022448"/>
    </source>
</evidence>
<keyword evidence="2" id="KW-0813">Transport</keyword>
<dbReference type="Pfam" id="PF00005">
    <property type="entry name" value="ABC_tran"/>
    <property type="match status" value="1"/>
</dbReference>
<protein>
    <submittedName>
        <fullName evidence="8">ATP-binding cassette domain-containing protein</fullName>
    </submittedName>
</protein>
<dbReference type="GO" id="GO:0005524">
    <property type="term" value="F:ATP binding"/>
    <property type="evidence" value="ECO:0007669"/>
    <property type="project" value="UniProtKB-KW"/>
</dbReference>
<sequence length="328" mass="34170">MTGIRVGERARRAGVSGTGPPPTEAAGTVAAVRCGGVVRRFGKVTAVDGLDLELVPGGPVALLGRNGAGKSTTLSLLLGLDRPDSGEVRVFGRAPGRAVREGLVGAMLQNTGAVSRVTVREVVSVAATAAPRPIAVGEAMELAGIAELGPRRVDRLSGGQQQRVRFALAVVGDPWLLVLDEPTATLDAAARRAFWASLRAFADRGRTVLFSTHYIEEADENAERIVVIDRGQVVADGSGAHIKRSVGGRLVSLDLTDTAPHHWARFPGVLSVSTRGGRLLLRSEDSDATVRALAAAGAVHGLEVAPARLEEAFLDLTEAESAPAEEGR</sequence>
<accession>A0ABX6RKQ3</accession>
<keyword evidence="3" id="KW-0547">Nucleotide-binding</keyword>
<dbReference type="PROSITE" id="PS00211">
    <property type="entry name" value="ABC_TRANSPORTER_1"/>
    <property type="match status" value="1"/>
</dbReference>
<feature type="domain" description="ABC transporter" evidence="7">
    <location>
        <begin position="32"/>
        <end position="255"/>
    </location>
</feature>
<comment type="subcellular location">
    <subcellularLocation>
        <location evidence="1">Cell membrane</location>
        <topology evidence="1">Peripheral membrane protein</topology>
    </subcellularLocation>
</comment>
<evidence type="ECO:0000256" key="1">
    <source>
        <dbReference type="ARBA" id="ARBA00004202"/>
    </source>
</evidence>
<proteinExistence type="predicted"/>
<evidence type="ECO:0000256" key="3">
    <source>
        <dbReference type="ARBA" id="ARBA00022741"/>
    </source>
</evidence>
<organism evidence="8 9">
    <name type="scientific">Streptomyces rutgersensis</name>
    <dbReference type="NCBI Taxonomy" id="53451"/>
    <lineage>
        <taxon>Bacteria</taxon>
        <taxon>Bacillati</taxon>
        <taxon>Actinomycetota</taxon>
        <taxon>Actinomycetes</taxon>
        <taxon>Kitasatosporales</taxon>
        <taxon>Streptomycetaceae</taxon>
        <taxon>Streptomyces</taxon>
        <taxon>Streptomyces diastaticus group</taxon>
    </lineage>
</organism>
<dbReference type="EMBL" id="CP045704">
    <property type="protein sequence ID" value="QNE80925.1"/>
    <property type="molecule type" value="Genomic_DNA"/>
</dbReference>
<dbReference type="SMART" id="SM00382">
    <property type="entry name" value="AAA"/>
    <property type="match status" value="1"/>
</dbReference>
<feature type="region of interest" description="Disordered" evidence="6">
    <location>
        <begin position="1"/>
        <end position="24"/>
    </location>
</feature>
<gene>
    <name evidence="8" type="ORF">F0345_07170</name>
</gene>
<evidence type="ECO:0000313" key="8">
    <source>
        <dbReference type="EMBL" id="QNE80925.1"/>
    </source>
</evidence>
<keyword evidence="4 8" id="KW-0067">ATP-binding</keyword>
<dbReference type="PROSITE" id="PS50893">
    <property type="entry name" value="ABC_TRANSPORTER_2"/>
    <property type="match status" value="1"/>
</dbReference>
<dbReference type="PANTHER" id="PTHR42711">
    <property type="entry name" value="ABC TRANSPORTER ATP-BINDING PROTEIN"/>
    <property type="match status" value="1"/>
</dbReference>
<dbReference type="SUPFAM" id="SSF52540">
    <property type="entry name" value="P-loop containing nucleoside triphosphate hydrolases"/>
    <property type="match status" value="1"/>
</dbReference>
<evidence type="ECO:0000259" key="7">
    <source>
        <dbReference type="PROSITE" id="PS50893"/>
    </source>
</evidence>
<evidence type="ECO:0000313" key="9">
    <source>
        <dbReference type="Proteomes" id="UP000515764"/>
    </source>
</evidence>
<dbReference type="InterPro" id="IPR027417">
    <property type="entry name" value="P-loop_NTPase"/>
</dbReference>
<dbReference type="InterPro" id="IPR003439">
    <property type="entry name" value="ABC_transporter-like_ATP-bd"/>
</dbReference>
<reference evidence="9" key="1">
    <citation type="submission" date="2019-10" db="EMBL/GenBank/DDBJ databases">
        <title>Antimicrobial potential of Antarctic Bacteria.</title>
        <authorList>
            <person name="Benaud N."/>
            <person name="Edwards R.J."/>
            <person name="Ferrari B.C."/>
        </authorList>
    </citation>
    <scope>NUCLEOTIDE SEQUENCE [LARGE SCALE GENOMIC DNA]</scope>
    <source>
        <strain evidence="9">NBH77</strain>
    </source>
</reference>
<feature type="compositionally biased region" description="Basic and acidic residues" evidence="6">
    <location>
        <begin position="1"/>
        <end position="11"/>
    </location>
</feature>